<dbReference type="PROSITE" id="PS51206">
    <property type="entry name" value="SF3_HELICASE_1"/>
    <property type="match status" value="1"/>
</dbReference>
<dbReference type="EMBL" id="FOMN01000002">
    <property type="protein sequence ID" value="SFD35074.1"/>
    <property type="molecule type" value="Genomic_DNA"/>
</dbReference>
<keyword evidence="1" id="KW-0547">Nucleotide-binding</keyword>
<dbReference type="InterPro" id="IPR014818">
    <property type="entry name" value="Phage/plasmid_primase_P4_C"/>
</dbReference>
<dbReference type="Proteomes" id="UP000199599">
    <property type="component" value="Unassembled WGS sequence"/>
</dbReference>
<reference evidence="7" key="1">
    <citation type="submission" date="2016-10" db="EMBL/GenBank/DDBJ databases">
        <authorList>
            <person name="Varghese N."/>
            <person name="Submissions S."/>
        </authorList>
    </citation>
    <scope>NUCLEOTIDE SEQUENCE [LARGE SCALE GENOMIC DNA]</scope>
    <source>
        <strain evidence="7">R-53102</strain>
    </source>
</reference>
<dbReference type="Pfam" id="PF19263">
    <property type="entry name" value="DUF5906"/>
    <property type="match status" value="1"/>
</dbReference>
<dbReference type="InterPro" id="IPR027417">
    <property type="entry name" value="P-loop_NTPase"/>
</dbReference>
<evidence type="ECO:0000256" key="3">
    <source>
        <dbReference type="ARBA" id="ARBA00022806"/>
    </source>
</evidence>
<evidence type="ECO:0000256" key="4">
    <source>
        <dbReference type="ARBA" id="ARBA00022840"/>
    </source>
</evidence>
<dbReference type="InterPro" id="IPR006500">
    <property type="entry name" value="Helicase_put_C_phage/plasmid"/>
</dbReference>
<dbReference type="Gene3D" id="3.40.50.300">
    <property type="entry name" value="P-loop containing nucleotide triphosphate hydrolases"/>
    <property type="match status" value="1"/>
</dbReference>
<dbReference type="InterPro" id="IPR045455">
    <property type="entry name" value="NrS-1_pol-like_helicase"/>
</dbReference>
<dbReference type="PANTHER" id="PTHR35372">
    <property type="entry name" value="ATP BINDING PROTEIN-RELATED"/>
    <property type="match status" value="1"/>
</dbReference>
<accession>A0A1I1RL86</accession>
<dbReference type="Pfam" id="PF03288">
    <property type="entry name" value="Pox_D5"/>
    <property type="match status" value="1"/>
</dbReference>
<dbReference type="AlphaFoldDB" id="A0A1I1RL86"/>
<keyword evidence="4" id="KW-0067">ATP-binding</keyword>
<dbReference type="Pfam" id="PF08706">
    <property type="entry name" value="D5_N"/>
    <property type="match status" value="1"/>
</dbReference>
<dbReference type="InterPro" id="IPR004968">
    <property type="entry name" value="DNA_primase/NTPase_C"/>
</dbReference>
<dbReference type="Gene3D" id="1.10.10.10">
    <property type="entry name" value="Winged helix-like DNA-binding domain superfamily/Winged helix DNA-binding domain"/>
    <property type="match status" value="1"/>
</dbReference>
<evidence type="ECO:0000256" key="2">
    <source>
        <dbReference type="ARBA" id="ARBA00022801"/>
    </source>
</evidence>
<evidence type="ECO:0000256" key="1">
    <source>
        <dbReference type="ARBA" id="ARBA00022741"/>
    </source>
</evidence>
<sequence>MPENKPELVKTDPKKLEQYNKSIKTAPDWIVPDNDGKPKVNIAILGKTILAKHNCIIVENGDKEDYYEYNYNEGHWELRNIKSIKSAITKLLNKQHMWTDRAARDAFHFVSDSIKRVKWTDTFGKKPGRYFNFKNGVWDWDAFKLQEHDPKYYFTSCVDYNLVVNDKYPDAQAVINSWKNKANWLETENWLALSVGENMQSLMEFIGYIFYPSYEPIQLFVILLSPGGDGKTTFMNYLTTLVGHENTSFVSLIDLADKKPNNFSHSELYNKYLNEYDDISNAYIPDTTVLQKLTGGSSITAPVKNRPGIALFNYAKLLFAANDLPSFSNTTNAFYRRINVIKFYKINNFEQTIDMKKVKKERGEFVYKCIVLARDAMKRKEIKQTQSIIEQRGNWLEDNDPIKQFLNENCTLITTEETNENDLYNAYNTWCFKYNFKPVSKIKFKKELENKGIFRSVENKRIAGNRRKRRYFYKGISLN</sequence>
<name>A0A1I1RL86_9LACO</name>
<evidence type="ECO:0000313" key="6">
    <source>
        <dbReference type="EMBL" id="SFD35074.1"/>
    </source>
</evidence>
<keyword evidence="3 6" id="KW-0347">Helicase</keyword>
<dbReference type="RefSeq" id="WP_090092343.1">
    <property type="nucleotide sequence ID" value="NZ_CBCRVU010000002.1"/>
</dbReference>
<dbReference type="PANTHER" id="PTHR35372:SF2">
    <property type="entry name" value="SF3 HELICASE DOMAIN-CONTAINING PROTEIN"/>
    <property type="match status" value="1"/>
</dbReference>
<dbReference type="GO" id="GO:0005524">
    <property type="term" value="F:ATP binding"/>
    <property type="evidence" value="ECO:0007669"/>
    <property type="project" value="UniProtKB-KW"/>
</dbReference>
<evidence type="ECO:0000313" key="7">
    <source>
        <dbReference type="Proteomes" id="UP000199599"/>
    </source>
</evidence>
<dbReference type="InterPro" id="IPR014015">
    <property type="entry name" value="Helicase_SF3_DNA-vir"/>
</dbReference>
<evidence type="ECO:0000259" key="5">
    <source>
        <dbReference type="PROSITE" id="PS51206"/>
    </source>
</evidence>
<dbReference type="STRING" id="1505723.SAMN04487792_0410"/>
<dbReference type="InterPro" id="IPR051620">
    <property type="entry name" value="ORF904-like_C"/>
</dbReference>
<dbReference type="NCBIfam" id="TIGR01613">
    <property type="entry name" value="primase_Cterm"/>
    <property type="match status" value="1"/>
</dbReference>
<organism evidence="6 7">
    <name type="scientific">Lactobacillus bombicola</name>
    <dbReference type="NCBI Taxonomy" id="1505723"/>
    <lineage>
        <taxon>Bacteria</taxon>
        <taxon>Bacillati</taxon>
        <taxon>Bacillota</taxon>
        <taxon>Bacilli</taxon>
        <taxon>Lactobacillales</taxon>
        <taxon>Lactobacillaceae</taxon>
        <taxon>Lactobacillus</taxon>
    </lineage>
</organism>
<protein>
    <submittedName>
        <fullName evidence="6">Putative DNA primase/helicase</fullName>
    </submittedName>
</protein>
<feature type="domain" description="SF3 helicase" evidence="5">
    <location>
        <begin position="197"/>
        <end position="362"/>
    </location>
</feature>
<dbReference type="GO" id="GO:0016787">
    <property type="term" value="F:hydrolase activity"/>
    <property type="evidence" value="ECO:0007669"/>
    <property type="project" value="UniProtKB-KW"/>
</dbReference>
<keyword evidence="2" id="KW-0378">Hydrolase</keyword>
<dbReference type="InterPro" id="IPR036388">
    <property type="entry name" value="WH-like_DNA-bd_sf"/>
</dbReference>
<dbReference type="GO" id="GO:0004386">
    <property type="term" value="F:helicase activity"/>
    <property type="evidence" value="ECO:0007669"/>
    <property type="project" value="UniProtKB-KW"/>
</dbReference>
<gene>
    <name evidence="6" type="ORF">SAMN04487792_0410</name>
</gene>
<proteinExistence type="predicted"/>
<dbReference type="SUPFAM" id="SSF52540">
    <property type="entry name" value="P-loop containing nucleoside triphosphate hydrolases"/>
    <property type="match status" value="1"/>
</dbReference>